<organism evidence="8 9">
    <name type="scientific">candidate division NPL-UPA2 bacterium Unc8</name>
    <dbReference type="NCBI Taxonomy" id="1980939"/>
    <lineage>
        <taxon>Bacteria</taxon>
    </lineage>
</organism>
<dbReference type="Pfam" id="PF07927">
    <property type="entry name" value="HicA_toxin"/>
    <property type="match status" value="1"/>
</dbReference>
<dbReference type="Gene3D" id="3.30.920.30">
    <property type="entry name" value="Hypothetical protein"/>
    <property type="match status" value="1"/>
</dbReference>
<keyword evidence="7" id="KW-0346">Stress response</keyword>
<dbReference type="AlphaFoldDB" id="A0A399FWV4"/>
<proteinExistence type="inferred from homology"/>
<evidence type="ECO:0000256" key="5">
    <source>
        <dbReference type="ARBA" id="ARBA00022801"/>
    </source>
</evidence>
<comment type="caution">
    <text evidence="8">The sequence shown here is derived from an EMBL/GenBank/DDBJ whole genome shotgun (WGS) entry which is preliminary data.</text>
</comment>
<evidence type="ECO:0000313" key="8">
    <source>
        <dbReference type="EMBL" id="RIH99622.1"/>
    </source>
</evidence>
<evidence type="ECO:0000256" key="7">
    <source>
        <dbReference type="ARBA" id="ARBA00023016"/>
    </source>
</evidence>
<dbReference type="GO" id="GO:0016787">
    <property type="term" value="F:hydrolase activity"/>
    <property type="evidence" value="ECO:0007669"/>
    <property type="project" value="UniProtKB-KW"/>
</dbReference>
<dbReference type="InterPro" id="IPR038570">
    <property type="entry name" value="HicA_sf"/>
</dbReference>
<evidence type="ECO:0000313" key="9">
    <source>
        <dbReference type="Proteomes" id="UP000266287"/>
    </source>
</evidence>
<protein>
    <submittedName>
        <fullName evidence="8">Type II toxin-antitoxin system HicA family toxin</fullName>
    </submittedName>
</protein>
<dbReference type="GO" id="GO:0003729">
    <property type="term" value="F:mRNA binding"/>
    <property type="evidence" value="ECO:0007669"/>
    <property type="project" value="InterPro"/>
</dbReference>
<dbReference type="EMBL" id="NDHY01000017">
    <property type="protein sequence ID" value="RIH99622.1"/>
    <property type="molecule type" value="Genomic_DNA"/>
</dbReference>
<keyword evidence="4" id="KW-0255">Endonuclease</keyword>
<dbReference type="GO" id="GO:0004519">
    <property type="term" value="F:endonuclease activity"/>
    <property type="evidence" value="ECO:0007669"/>
    <property type="project" value="UniProtKB-KW"/>
</dbReference>
<keyword evidence="2" id="KW-1277">Toxin-antitoxin system</keyword>
<dbReference type="Proteomes" id="UP000266287">
    <property type="component" value="Unassembled WGS sequence"/>
</dbReference>
<reference evidence="8 9" key="1">
    <citation type="submission" date="2018-08" db="EMBL/GenBank/DDBJ databases">
        <title>Draft genome of candidate division NPL-UPA2 bacterium Unc8 that adapted to ultra-basic serpentinizing groundwater.</title>
        <authorList>
            <person name="Ishii S."/>
            <person name="Suzuki S."/>
            <person name="Nealson K.H."/>
        </authorList>
    </citation>
    <scope>NUCLEOTIDE SEQUENCE [LARGE SCALE GENOMIC DNA]</scope>
    <source>
        <strain evidence="8">Unc8</strain>
    </source>
</reference>
<accession>A0A399FWV4</accession>
<gene>
    <name evidence="8" type="ORF">B9J77_05040</name>
</gene>
<comment type="similarity">
    <text evidence="1">Belongs to the HicA mRNA interferase family.</text>
</comment>
<evidence type="ECO:0000256" key="3">
    <source>
        <dbReference type="ARBA" id="ARBA00022722"/>
    </source>
</evidence>
<evidence type="ECO:0000256" key="4">
    <source>
        <dbReference type="ARBA" id="ARBA00022759"/>
    </source>
</evidence>
<keyword evidence="5" id="KW-0378">Hydrolase</keyword>
<evidence type="ECO:0000256" key="1">
    <source>
        <dbReference type="ARBA" id="ARBA00006620"/>
    </source>
</evidence>
<sequence length="59" mass="6914">MKRKEFIRQIMKDGCVLLRRGARHDIYMNPSTGKKQPVPRHAEIDNGLAKHIRKYLGLK</sequence>
<evidence type="ECO:0000256" key="2">
    <source>
        <dbReference type="ARBA" id="ARBA00022649"/>
    </source>
</evidence>
<evidence type="ECO:0000256" key="6">
    <source>
        <dbReference type="ARBA" id="ARBA00022884"/>
    </source>
</evidence>
<keyword evidence="6" id="KW-0694">RNA-binding</keyword>
<dbReference type="SUPFAM" id="SSF54786">
    <property type="entry name" value="YcfA/nrd intein domain"/>
    <property type="match status" value="1"/>
</dbReference>
<name>A0A399FWV4_UNCN2</name>
<keyword evidence="3" id="KW-0540">Nuclease</keyword>
<dbReference type="InterPro" id="IPR012933">
    <property type="entry name" value="HicA_mRNA_interferase"/>
</dbReference>